<dbReference type="OrthoDB" id="2789670at2759"/>
<evidence type="ECO:0000256" key="1">
    <source>
        <dbReference type="SAM" id="SignalP"/>
    </source>
</evidence>
<evidence type="ECO:0000313" key="2">
    <source>
        <dbReference type="EMBL" id="KAF9615350.1"/>
    </source>
</evidence>
<dbReference type="Proteomes" id="UP000631114">
    <property type="component" value="Unassembled WGS sequence"/>
</dbReference>
<dbReference type="PANTHER" id="PTHR47951:SF7">
    <property type="entry name" value="FLAVONOID 3',5'-HYDROXYLASE-LIKE ISOFORM X1"/>
    <property type="match status" value="1"/>
</dbReference>
<protein>
    <recommendedName>
        <fullName evidence="4">Cytochrome P450</fullName>
    </recommendedName>
</protein>
<evidence type="ECO:0008006" key="4">
    <source>
        <dbReference type="Google" id="ProtNLM"/>
    </source>
</evidence>
<feature type="chain" id="PRO_5032941589" description="Cytochrome P450" evidence="1">
    <location>
        <begin position="35"/>
        <end position="340"/>
    </location>
</feature>
<dbReference type="AlphaFoldDB" id="A0A835IAK6"/>
<feature type="signal peptide" evidence="1">
    <location>
        <begin position="1"/>
        <end position="34"/>
    </location>
</feature>
<sequence>MWLIHPTSLEILKLSPLLVSFMLSNFLLKIETEAGEYDDSEGNETMDLSKITDMRLVPSDPSQFSVPFSHFTLFFDLHNPLEQEEEHNWITRAGQKESLSGRYLRILPFPLVIRMGIMAMLRTEFWFGRAVVNLNSMLIWSEGSRSSSVLFFTWDGQSHEMDQVQGPRGLPLVGNLPFLEADLHKYFTKLAQIYGPLLKLRMGKKLCVVLSSPDLIKEVLRDRDATFANRDAPIAVLAVTYGGLDIAWSPHGPMWRMLRKVLVRQMLSNKSLEACYGLRQQEVQQKMKDLYTKIGTPINIGQEVFLMTSNVILSMLWGGRLHGKVRSSVGAEFQMGWQDC</sequence>
<dbReference type="PANTHER" id="PTHR47951">
    <property type="entry name" value="OS08G0547900 PROTEIN"/>
    <property type="match status" value="1"/>
</dbReference>
<organism evidence="2 3">
    <name type="scientific">Coptis chinensis</name>
    <dbReference type="NCBI Taxonomy" id="261450"/>
    <lineage>
        <taxon>Eukaryota</taxon>
        <taxon>Viridiplantae</taxon>
        <taxon>Streptophyta</taxon>
        <taxon>Embryophyta</taxon>
        <taxon>Tracheophyta</taxon>
        <taxon>Spermatophyta</taxon>
        <taxon>Magnoliopsida</taxon>
        <taxon>Ranunculales</taxon>
        <taxon>Ranunculaceae</taxon>
        <taxon>Coptidoideae</taxon>
        <taxon>Coptis</taxon>
    </lineage>
</organism>
<dbReference type="InterPro" id="IPR001128">
    <property type="entry name" value="Cyt_P450"/>
</dbReference>
<dbReference type="GO" id="GO:0020037">
    <property type="term" value="F:heme binding"/>
    <property type="evidence" value="ECO:0007669"/>
    <property type="project" value="InterPro"/>
</dbReference>
<dbReference type="SUPFAM" id="SSF48264">
    <property type="entry name" value="Cytochrome P450"/>
    <property type="match status" value="1"/>
</dbReference>
<dbReference type="GO" id="GO:0004497">
    <property type="term" value="F:monooxygenase activity"/>
    <property type="evidence" value="ECO:0007669"/>
    <property type="project" value="InterPro"/>
</dbReference>
<keyword evidence="1" id="KW-0732">Signal</keyword>
<dbReference type="EMBL" id="JADFTS010000003">
    <property type="protein sequence ID" value="KAF9615350.1"/>
    <property type="molecule type" value="Genomic_DNA"/>
</dbReference>
<name>A0A835IAK6_9MAGN</name>
<gene>
    <name evidence="2" type="ORF">IFM89_023001</name>
</gene>
<dbReference type="Pfam" id="PF00067">
    <property type="entry name" value="p450"/>
    <property type="match status" value="1"/>
</dbReference>
<dbReference type="InterPro" id="IPR036396">
    <property type="entry name" value="Cyt_P450_sf"/>
</dbReference>
<keyword evidence="3" id="KW-1185">Reference proteome</keyword>
<dbReference type="PRINTS" id="PR00463">
    <property type="entry name" value="EP450I"/>
</dbReference>
<evidence type="ECO:0000313" key="3">
    <source>
        <dbReference type="Proteomes" id="UP000631114"/>
    </source>
</evidence>
<dbReference type="GO" id="GO:0044550">
    <property type="term" value="P:secondary metabolite biosynthetic process"/>
    <property type="evidence" value="ECO:0007669"/>
    <property type="project" value="UniProtKB-ARBA"/>
</dbReference>
<dbReference type="GO" id="GO:0016705">
    <property type="term" value="F:oxidoreductase activity, acting on paired donors, with incorporation or reduction of molecular oxygen"/>
    <property type="evidence" value="ECO:0007669"/>
    <property type="project" value="InterPro"/>
</dbReference>
<accession>A0A835IAK6</accession>
<comment type="caution">
    <text evidence="2">The sequence shown here is derived from an EMBL/GenBank/DDBJ whole genome shotgun (WGS) entry which is preliminary data.</text>
</comment>
<reference evidence="2 3" key="1">
    <citation type="submission" date="2020-10" db="EMBL/GenBank/DDBJ databases">
        <title>The Coptis chinensis genome and diversification of protoberbering-type alkaloids.</title>
        <authorList>
            <person name="Wang B."/>
            <person name="Shu S."/>
            <person name="Song C."/>
            <person name="Liu Y."/>
        </authorList>
    </citation>
    <scope>NUCLEOTIDE SEQUENCE [LARGE SCALE GENOMIC DNA]</scope>
    <source>
        <strain evidence="2">HL-2020</strain>
        <tissue evidence="2">Leaf</tissue>
    </source>
</reference>
<dbReference type="Gene3D" id="1.10.630.10">
    <property type="entry name" value="Cytochrome P450"/>
    <property type="match status" value="1"/>
</dbReference>
<proteinExistence type="predicted"/>
<dbReference type="InterPro" id="IPR002401">
    <property type="entry name" value="Cyt_P450_E_grp-I"/>
</dbReference>
<dbReference type="GO" id="GO:0005506">
    <property type="term" value="F:iron ion binding"/>
    <property type="evidence" value="ECO:0007669"/>
    <property type="project" value="InterPro"/>
</dbReference>